<dbReference type="GO" id="GO:0005634">
    <property type="term" value="C:nucleus"/>
    <property type="evidence" value="ECO:0007669"/>
    <property type="project" value="UniProtKB-SubCell"/>
</dbReference>
<evidence type="ECO:0000256" key="5">
    <source>
        <dbReference type="ARBA" id="ARBA00022786"/>
    </source>
</evidence>
<feature type="domain" description="CHY-type" evidence="10">
    <location>
        <begin position="37"/>
        <end position="112"/>
    </location>
</feature>
<dbReference type="PROSITE" id="PS51266">
    <property type="entry name" value="ZF_CHY"/>
    <property type="match status" value="1"/>
</dbReference>
<keyword evidence="7" id="KW-0539">Nucleus</keyword>
<dbReference type="InterPro" id="IPR017921">
    <property type="entry name" value="Znf_CTCHY"/>
</dbReference>
<reference evidence="12 13" key="1">
    <citation type="journal article" date="2018" name="Science">
        <title>The opium poppy genome and morphinan production.</title>
        <authorList>
            <person name="Guo L."/>
            <person name="Winzer T."/>
            <person name="Yang X."/>
            <person name="Li Y."/>
            <person name="Ning Z."/>
            <person name="He Z."/>
            <person name="Teodor R."/>
            <person name="Lu Y."/>
            <person name="Bowser T.A."/>
            <person name="Graham I.A."/>
            <person name="Ye K."/>
        </authorList>
    </citation>
    <scope>NUCLEOTIDE SEQUENCE [LARGE SCALE GENOMIC DNA]</scope>
    <source>
        <strain evidence="13">cv. HN1</strain>
        <tissue evidence="12">Leaves</tissue>
    </source>
</reference>
<sequence length="300" mass="34547">MEAGSADNELDFEKINPSFSALTIEAGSADDNERLDFEKMVHGCEHYRRRCRIRAPCCNEIYYCRHCHNEAMSLLSNPKDRHELVRRDVTQVICAVCDTEQEVAHVCSNCGVKMGEYFCQVCKFYDDDNEKGQFHCDECGICRVGGRDNFFHCKKCGSCYAISLRDNHICVENSMRNHCPICYEYLFDSLKDTQVLKCGHTIHRTCYDEMFEHNRYSCPICSKSTTDLSTVWQRLDQEIEAVAMPEEYRYTKVWILCNDCNETTEASFHIFGHKCGHCKSYNTRKISPPGGPKKNVSTSS</sequence>
<dbReference type="FunFam" id="2.20.28.10:FF:000009">
    <property type="entry name" value="RING finger and CHY zinc finger domain-containing protein 1"/>
    <property type="match status" value="1"/>
</dbReference>
<dbReference type="Pfam" id="PF05495">
    <property type="entry name" value="zf-CHY"/>
    <property type="match status" value="1"/>
</dbReference>
<evidence type="ECO:0000313" key="13">
    <source>
        <dbReference type="Proteomes" id="UP000316621"/>
    </source>
</evidence>
<proteinExistence type="predicted"/>
<evidence type="ECO:0000259" key="10">
    <source>
        <dbReference type="PROSITE" id="PS51266"/>
    </source>
</evidence>
<keyword evidence="6" id="KW-0862">Zinc</keyword>
<keyword evidence="4 8" id="KW-0863">Zinc-finger</keyword>
<dbReference type="InterPro" id="IPR008913">
    <property type="entry name" value="Znf_CHY"/>
</dbReference>
<dbReference type="PROSITE" id="PS51270">
    <property type="entry name" value="ZF_CTCHY"/>
    <property type="match status" value="1"/>
</dbReference>
<dbReference type="GO" id="GO:0006511">
    <property type="term" value="P:ubiquitin-dependent protein catabolic process"/>
    <property type="evidence" value="ECO:0007669"/>
    <property type="project" value="TreeGrafter"/>
</dbReference>
<evidence type="ECO:0000259" key="9">
    <source>
        <dbReference type="PROSITE" id="PS50089"/>
    </source>
</evidence>
<comment type="subcellular location">
    <subcellularLocation>
        <location evidence="1">Nucleus</location>
    </subcellularLocation>
</comment>
<evidence type="ECO:0000313" key="12">
    <source>
        <dbReference type="EMBL" id="RZC51913.1"/>
    </source>
</evidence>
<evidence type="ECO:0000256" key="4">
    <source>
        <dbReference type="ARBA" id="ARBA00022771"/>
    </source>
</evidence>
<dbReference type="GO" id="GO:0061630">
    <property type="term" value="F:ubiquitin protein ligase activity"/>
    <property type="evidence" value="ECO:0007669"/>
    <property type="project" value="TreeGrafter"/>
</dbReference>
<evidence type="ECO:0000256" key="3">
    <source>
        <dbReference type="ARBA" id="ARBA00022723"/>
    </source>
</evidence>
<evidence type="ECO:0000256" key="7">
    <source>
        <dbReference type="ARBA" id="ARBA00023242"/>
    </source>
</evidence>
<feature type="domain" description="RING-type" evidence="9">
    <location>
        <begin position="179"/>
        <end position="222"/>
    </location>
</feature>
<keyword evidence="5" id="KW-0833">Ubl conjugation pathway</keyword>
<dbReference type="InterPro" id="IPR039512">
    <property type="entry name" value="RCHY1_zinc-ribbon"/>
</dbReference>
<dbReference type="Gene3D" id="3.30.40.10">
    <property type="entry name" value="Zinc/RING finger domain, C3HC4 (zinc finger)"/>
    <property type="match status" value="1"/>
</dbReference>
<dbReference type="SUPFAM" id="SSF57850">
    <property type="entry name" value="RING/U-box"/>
    <property type="match status" value="1"/>
</dbReference>
<dbReference type="Gene3D" id="2.20.28.10">
    <property type="match status" value="1"/>
</dbReference>
<accession>A0A4Y7ISR6</accession>
<dbReference type="InterPro" id="IPR037275">
    <property type="entry name" value="Znf_CTCHY_sf"/>
</dbReference>
<keyword evidence="13" id="KW-1185">Reference proteome</keyword>
<evidence type="ECO:0000256" key="6">
    <source>
        <dbReference type="ARBA" id="ARBA00022833"/>
    </source>
</evidence>
<dbReference type="InterPro" id="IPR037274">
    <property type="entry name" value="Znf_CHY_sf"/>
</dbReference>
<organism evidence="12 13">
    <name type="scientific">Papaver somniferum</name>
    <name type="common">Opium poppy</name>
    <dbReference type="NCBI Taxonomy" id="3469"/>
    <lineage>
        <taxon>Eukaryota</taxon>
        <taxon>Viridiplantae</taxon>
        <taxon>Streptophyta</taxon>
        <taxon>Embryophyta</taxon>
        <taxon>Tracheophyta</taxon>
        <taxon>Spermatophyta</taxon>
        <taxon>Magnoliopsida</taxon>
        <taxon>Ranunculales</taxon>
        <taxon>Papaveraceae</taxon>
        <taxon>Papaveroideae</taxon>
        <taxon>Papaver</taxon>
    </lineage>
</organism>
<dbReference type="OrthoDB" id="411372at2759"/>
<dbReference type="InterPro" id="IPR013083">
    <property type="entry name" value="Znf_RING/FYVE/PHD"/>
</dbReference>
<keyword evidence="3" id="KW-0479">Metal-binding</keyword>
<gene>
    <name evidence="12" type="ORF">C5167_020349</name>
</gene>
<feature type="domain" description="CTCHY-type" evidence="11">
    <location>
        <begin position="114"/>
        <end position="178"/>
    </location>
</feature>
<dbReference type="Proteomes" id="UP000316621">
    <property type="component" value="Chromosome 2"/>
</dbReference>
<evidence type="ECO:0000256" key="1">
    <source>
        <dbReference type="ARBA" id="ARBA00004123"/>
    </source>
</evidence>
<dbReference type="AlphaFoldDB" id="A0A4Y7ISR6"/>
<dbReference type="OMA" id="NHITHAQ"/>
<dbReference type="InterPro" id="IPR001841">
    <property type="entry name" value="Znf_RING"/>
</dbReference>
<protein>
    <submittedName>
        <fullName evidence="12">Uncharacterized protein</fullName>
    </submittedName>
</protein>
<evidence type="ECO:0000256" key="2">
    <source>
        <dbReference type="ARBA" id="ARBA00004906"/>
    </source>
</evidence>
<dbReference type="STRING" id="3469.A0A4Y7ISR6"/>
<evidence type="ECO:0000256" key="8">
    <source>
        <dbReference type="PROSITE-ProRule" id="PRU00601"/>
    </source>
</evidence>
<comment type="pathway">
    <text evidence="2">Protein modification; protein ubiquitination.</text>
</comment>
<dbReference type="EMBL" id="CM010716">
    <property type="protein sequence ID" value="RZC51913.1"/>
    <property type="molecule type" value="Genomic_DNA"/>
</dbReference>
<dbReference type="GO" id="GO:0016567">
    <property type="term" value="P:protein ubiquitination"/>
    <property type="evidence" value="ECO:0007669"/>
    <property type="project" value="TreeGrafter"/>
</dbReference>
<dbReference type="SUPFAM" id="SSF161219">
    <property type="entry name" value="CHY zinc finger-like"/>
    <property type="match status" value="1"/>
</dbReference>
<name>A0A4Y7ISR6_PAPSO</name>
<dbReference type="Gramene" id="RZC51913">
    <property type="protein sequence ID" value="RZC51913"/>
    <property type="gene ID" value="C5167_020349"/>
</dbReference>
<dbReference type="Pfam" id="PF13639">
    <property type="entry name" value="zf-RING_2"/>
    <property type="match status" value="1"/>
</dbReference>
<evidence type="ECO:0000259" key="11">
    <source>
        <dbReference type="PROSITE" id="PS51270"/>
    </source>
</evidence>
<dbReference type="Pfam" id="PF14599">
    <property type="entry name" value="zinc_ribbon_6"/>
    <property type="match status" value="1"/>
</dbReference>
<dbReference type="PANTHER" id="PTHR21319:SF20">
    <property type="entry name" value="E3 UBIQUITIN-PROTEIN LIGASE MIEL1"/>
    <property type="match status" value="1"/>
</dbReference>
<dbReference type="GO" id="GO:0008270">
    <property type="term" value="F:zinc ion binding"/>
    <property type="evidence" value="ECO:0007669"/>
    <property type="project" value="UniProtKB-KW"/>
</dbReference>
<dbReference type="SUPFAM" id="SSF161245">
    <property type="entry name" value="Zinc hairpin stack"/>
    <property type="match status" value="1"/>
</dbReference>
<dbReference type="PANTHER" id="PTHR21319">
    <property type="entry name" value="RING FINGER AND CHY ZINC FINGER DOMAIN-CONTAINING PROTEIN 1"/>
    <property type="match status" value="1"/>
</dbReference>
<dbReference type="PROSITE" id="PS50089">
    <property type="entry name" value="ZF_RING_2"/>
    <property type="match status" value="1"/>
</dbReference>
<dbReference type="CDD" id="cd16464">
    <property type="entry name" value="RING-H2_Pirh2-like"/>
    <property type="match status" value="1"/>
</dbReference>
<dbReference type="SMART" id="SM00184">
    <property type="entry name" value="RING"/>
    <property type="match status" value="1"/>
</dbReference>